<evidence type="ECO:0000256" key="7">
    <source>
        <dbReference type="ARBA" id="ARBA00022729"/>
    </source>
</evidence>
<dbReference type="Pfam" id="PF08263">
    <property type="entry name" value="LRRNT_2"/>
    <property type="match status" value="1"/>
</dbReference>
<keyword evidence="10 12" id="KW-0472">Membrane</keyword>
<accession>A0A2T7ELD9</accession>
<dbReference type="InterPro" id="IPR003591">
    <property type="entry name" value="Leu-rich_rpt_typical-subtyp"/>
</dbReference>
<evidence type="ECO:0000256" key="10">
    <source>
        <dbReference type="ARBA" id="ARBA00023136"/>
    </source>
</evidence>
<feature type="chain" id="PRO_5015470373" evidence="13">
    <location>
        <begin position="26"/>
        <end position="1085"/>
    </location>
</feature>
<dbReference type="FunFam" id="3.80.10.10:FF:000095">
    <property type="entry name" value="LRR receptor-like serine/threonine-protein kinase GSO1"/>
    <property type="match status" value="1"/>
</dbReference>
<dbReference type="Gramene" id="PUZ68633">
    <property type="protein sequence ID" value="PUZ68633"/>
    <property type="gene ID" value="GQ55_2G044000"/>
</dbReference>
<evidence type="ECO:0000256" key="9">
    <source>
        <dbReference type="ARBA" id="ARBA00022989"/>
    </source>
</evidence>
<dbReference type="InterPro" id="IPR055414">
    <property type="entry name" value="LRR_R13L4/SHOC2-like"/>
</dbReference>
<evidence type="ECO:0000256" key="2">
    <source>
        <dbReference type="ARBA" id="ARBA00009592"/>
    </source>
</evidence>
<dbReference type="FunFam" id="3.80.10.10:FF:000111">
    <property type="entry name" value="LRR receptor-like serine/threonine-protein kinase ERECTA"/>
    <property type="match status" value="1"/>
</dbReference>
<gene>
    <name evidence="16" type="ORF">GQ55_2G044000</name>
</gene>
<comment type="similarity">
    <text evidence="2">Belongs to the RLP family.</text>
</comment>
<dbReference type="Pfam" id="PF23598">
    <property type="entry name" value="LRR_14"/>
    <property type="match status" value="1"/>
</dbReference>
<dbReference type="GO" id="GO:0009742">
    <property type="term" value="P:brassinosteroid mediated signaling pathway"/>
    <property type="evidence" value="ECO:0007669"/>
    <property type="project" value="UniProtKB-KW"/>
</dbReference>
<feature type="signal peptide" evidence="13">
    <location>
        <begin position="1"/>
        <end position="25"/>
    </location>
</feature>
<keyword evidence="3" id="KW-1003">Cell membrane</keyword>
<evidence type="ECO:0000259" key="15">
    <source>
        <dbReference type="Pfam" id="PF23598"/>
    </source>
</evidence>
<evidence type="ECO:0000256" key="13">
    <source>
        <dbReference type="SAM" id="SignalP"/>
    </source>
</evidence>
<dbReference type="SUPFAM" id="SSF52058">
    <property type="entry name" value="L domain-like"/>
    <property type="match status" value="3"/>
</dbReference>
<keyword evidence="11" id="KW-0325">Glycoprotein</keyword>
<feature type="transmembrane region" description="Helical" evidence="12">
    <location>
        <begin position="1049"/>
        <end position="1074"/>
    </location>
</feature>
<dbReference type="EMBL" id="CM009750">
    <property type="protein sequence ID" value="PUZ68633.1"/>
    <property type="molecule type" value="Genomic_DNA"/>
</dbReference>
<dbReference type="OrthoDB" id="1394818at2759"/>
<dbReference type="SUPFAM" id="SSF52047">
    <property type="entry name" value="RNI-like"/>
    <property type="match status" value="1"/>
</dbReference>
<keyword evidence="4" id="KW-0433">Leucine-rich repeat</keyword>
<evidence type="ECO:0000256" key="4">
    <source>
        <dbReference type="ARBA" id="ARBA00022614"/>
    </source>
</evidence>
<evidence type="ECO:0000313" key="16">
    <source>
        <dbReference type="EMBL" id="PUZ68633.1"/>
    </source>
</evidence>
<dbReference type="InterPro" id="IPR013210">
    <property type="entry name" value="LRR_N_plant-typ"/>
</dbReference>
<dbReference type="PANTHER" id="PTHR48061:SF39">
    <property type="entry name" value="LEUCINE-RICH REPEAT-CONTAINING N-TERMINAL PLANT-TYPE DOMAIN-CONTAINING PROTEIN"/>
    <property type="match status" value="1"/>
</dbReference>
<keyword evidence="8" id="KW-0677">Repeat</keyword>
<proteinExistence type="inferred from homology"/>
<dbReference type="InterPro" id="IPR001611">
    <property type="entry name" value="Leu-rich_rpt"/>
</dbReference>
<reference evidence="16 17" key="1">
    <citation type="submission" date="2018-04" db="EMBL/GenBank/DDBJ databases">
        <title>WGS assembly of Panicum hallii var. hallii HAL2.</title>
        <authorList>
            <person name="Lovell J."/>
            <person name="Jenkins J."/>
            <person name="Lowry D."/>
            <person name="Mamidi S."/>
            <person name="Sreedasyam A."/>
            <person name="Weng X."/>
            <person name="Barry K."/>
            <person name="Bonette J."/>
            <person name="Campitelli B."/>
            <person name="Daum C."/>
            <person name="Gordon S."/>
            <person name="Gould B."/>
            <person name="Lipzen A."/>
            <person name="MacQueen A."/>
            <person name="Palacio-Mejia J."/>
            <person name="Plott C."/>
            <person name="Shakirov E."/>
            <person name="Shu S."/>
            <person name="Yoshinaga Y."/>
            <person name="Zane M."/>
            <person name="Rokhsar D."/>
            <person name="Grimwood J."/>
            <person name="Schmutz J."/>
            <person name="Juenger T."/>
        </authorList>
    </citation>
    <scope>NUCLEOTIDE SEQUENCE [LARGE SCALE GENOMIC DNA]</scope>
    <source>
        <strain evidence="17">cv. HAL2</strain>
    </source>
</reference>
<feature type="domain" description="Disease resistance R13L4/SHOC-2-like LRR" evidence="15">
    <location>
        <begin position="292"/>
        <end position="401"/>
    </location>
</feature>
<keyword evidence="9 12" id="KW-1133">Transmembrane helix</keyword>
<dbReference type="InterPro" id="IPR046956">
    <property type="entry name" value="RLP23-like"/>
</dbReference>
<evidence type="ECO:0000313" key="17">
    <source>
        <dbReference type="Proteomes" id="UP000244336"/>
    </source>
</evidence>
<dbReference type="Pfam" id="PF13855">
    <property type="entry name" value="LRR_8"/>
    <property type="match status" value="4"/>
</dbReference>
<name>A0A2T7ELD9_9POAL</name>
<keyword evidence="17" id="KW-1185">Reference proteome</keyword>
<protein>
    <submittedName>
        <fullName evidence="16">Uncharacterized protein</fullName>
    </submittedName>
</protein>
<sequence>MASTKERLHSLMHLFIACLLKLSTAAPCLPDQASSLLQLKASFIGDSLPSWQAGTDCCHHWEGVTCDVAFGRVISLDLGEFRPTSRRLDPALFNLTSLRNLSLAFNGFRGASLPASGFERLTDIIHLNLSCTDFLGQIPIGIACLKNLVTLDLSGNYYLYFGQPSFQVFMANMSNLRELYLDGVNLSSSGSTWSTVLADSVPQLQVLSLSQCYISGPIHPSFSRLRSLTTINLGYNEFEGHFLTKIFQLKSLRTLDLSGNPMLSVRLTHFPAGNNLETLNLAGTNFSCDMPSSFGNLEYVKTLGLNMMGIDDELPSLISKLPLLDDLQLMGPDTKNPILSWISNITQLTHLLFDGYDFSKSIPTWIGKLTRLESLTIVDCSFSMPIPYQIGNLTKLVELKFLNCDFSEQRMPSSIGNLTKLVLLSIRDCNFSGPIPSTIGNLIQLEELDVWSSHISGKIPKSLFALPAMRQLSLIHNQLIGSLEDIPAPLSSPLWEIDFSSNQLTGPIPKSFFQLKYLLYLNFESNKLTGTIALGSIWRLRNLNYLNLGNNMISIIEKEGDMIFSHSLKIQRLFLASCNLTKFPASLEYIDTIQVLDLSNNQIEGAIPSWVWKNRLVGLNLSHNMFTTLEKSPIVQMTHLIDLDLSFNGLQGSIPIPSTPSELIFLDYSNNEFSSIEPNFVGRYLRNAFSINLSKNKLSGHIPLSVCSLNNLQIMDLSYNYFSGPIPFCLMKKADLMSILRLRENKLHGVLPENIGEGCKLQTIDLNQNQIQGALPRSLANCQDLEVLDVGNNQIVDSFPSWLGTLPKLRVLVLRSNQLNGTIRGLHDGYQHFTSLQIVDLASNHFSGDLHPEWFENLRAMLDDSNDVGEILEHQTNSAWRPLLYQDTVIVTFKDAALSVTKIPTAFKLIDLSNNSFEGSIPGSIGRLVSLHGLDMSHNNFTGQIPSQLHNLTRLESMDLSFNSLSGEIPQEFTSLTSLSWLNLSYNNLTGRIPQGNQFLTFPSSSFEGNAGLCGIQLYKQCDNPGPDSTTRSTSVPEPNTLWRDRLDAIIFFLFVGLGFGVGFALSIIFRSFYHIEGWLYKHMY</sequence>
<dbReference type="PANTHER" id="PTHR48061">
    <property type="entry name" value="LEUCINE-RICH REPEAT RECEPTOR PROTEIN KINASE EMS1-LIKE-RELATED"/>
    <property type="match status" value="1"/>
</dbReference>
<evidence type="ECO:0000256" key="11">
    <source>
        <dbReference type="ARBA" id="ARBA00023180"/>
    </source>
</evidence>
<dbReference type="Gene3D" id="3.80.10.10">
    <property type="entry name" value="Ribonuclease Inhibitor"/>
    <property type="match status" value="5"/>
</dbReference>
<comment type="subcellular location">
    <subcellularLocation>
        <location evidence="1">Cell membrane</location>
        <topology evidence="1">Single-pass type I membrane protein</topology>
    </subcellularLocation>
</comment>
<evidence type="ECO:0000256" key="5">
    <source>
        <dbReference type="ARBA" id="ARBA00022626"/>
    </source>
</evidence>
<keyword evidence="5" id="KW-1070">Brassinosteroid signaling pathway</keyword>
<dbReference type="Pfam" id="PF00560">
    <property type="entry name" value="LRR_1"/>
    <property type="match status" value="4"/>
</dbReference>
<evidence type="ECO:0000256" key="12">
    <source>
        <dbReference type="SAM" id="Phobius"/>
    </source>
</evidence>
<evidence type="ECO:0000256" key="6">
    <source>
        <dbReference type="ARBA" id="ARBA00022692"/>
    </source>
</evidence>
<evidence type="ECO:0000256" key="3">
    <source>
        <dbReference type="ARBA" id="ARBA00022475"/>
    </source>
</evidence>
<dbReference type="AlphaFoldDB" id="A0A2T7ELD9"/>
<evidence type="ECO:0000256" key="1">
    <source>
        <dbReference type="ARBA" id="ARBA00004251"/>
    </source>
</evidence>
<feature type="domain" description="Leucine-rich repeat-containing N-terminal plant-type" evidence="14">
    <location>
        <begin position="30"/>
        <end position="67"/>
    </location>
</feature>
<dbReference type="InterPro" id="IPR032675">
    <property type="entry name" value="LRR_dom_sf"/>
</dbReference>
<keyword evidence="7 13" id="KW-0732">Signal</keyword>
<evidence type="ECO:0000259" key="14">
    <source>
        <dbReference type="Pfam" id="PF08263"/>
    </source>
</evidence>
<dbReference type="PROSITE" id="PS51257">
    <property type="entry name" value="PROKAR_LIPOPROTEIN"/>
    <property type="match status" value="1"/>
</dbReference>
<dbReference type="FunFam" id="3.80.10.10:FF:000041">
    <property type="entry name" value="LRR receptor-like serine/threonine-protein kinase ERECTA"/>
    <property type="match status" value="1"/>
</dbReference>
<keyword evidence="6 12" id="KW-0812">Transmembrane</keyword>
<dbReference type="Proteomes" id="UP000244336">
    <property type="component" value="Chromosome 2"/>
</dbReference>
<organism evidence="16 17">
    <name type="scientific">Panicum hallii var. hallii</name>
    <dbReference type="NCBI Taxonomy" id="1504633"/>
    <lineage>
        <taxon>Eukaryota</taxon>
        <taxon>Viridiplantae</taxon>
        <taxon>Streptophyta</taxon>
        <taxon>Embryophyta</taxon>
        <taxon>Tracheophyta</taxon>
        <taxon>Spermatophyta</taxon>
        <taxon>Magnoliopsida</taxon>
        <taxon>Liliopsida</taxon>
        <taxon>Poales</taxon>
        <taxon>Poaceae</taxon>
        <taxon>PACMAD clade</taxon>
        <taxon>Panicoideae</taxon>
        <taxon>Panicodae</taxon>
        <taxon>Paniceae</taxon>
        <taxon>Panicinae</taxon>
        <taxon>Panicum</taxon>
        <taxon>Panicum sect. Panicum</taxon>
    </lineage>
</organism>
<dbReference type="SMART" id="SM00369">
    <property type="entry name" value="LRR_TYP"/>
    <property type="match status" value="9"/>
</dbReference>
<evidence type="ECO:0000256" key="8">
    <source>
        <dbReference type="ARBA" id="ARBA00022737"/>
    </source>
</evidence>
<dbReference type="STRING" id="1504633.A0A2T7ELD9"/>
<dbReference type="GO" id="GO:0005886">
    <property type="term" value="C:plasma membrane"/>
    <property type="evidence" value="ECO:0007669"/>
    <property type="project" value="UniProtKB-SubCell"/>
</dbReference>
<dbReference type="PROSITE" id="PS51450">
    <property type="entry name" value="LRR"/>
    <property type="match status" value="1"/>
</dbReference>